<feature type="binding site" evidence="12">
    <location>
        <position position="524"/>
    </location>
    <ligand>
        <name>Zn(2+)</name>
        <dbReference type="ChEBI" id="CHEBI:29105"/>
        <label>2</label>
    </ligand>
</feature>
<evidence type="ECO:0000256" key="5">
    <source>
        <dbReference type="ARBA" id="ARBA00022801"/>
    </source>
</evidence>
<dbReference type="SUPFAM" id="SSF52540">
    <property type="entry name" value="P-loop containing nucleoside triphosphate hydrolases"/>
    <property type="match status" value="2"/>
</dbReference>
<feature type="binding site" evidence="12">
    <location>
        <position position="542"/>
    </location>
    <ligand>
        <name>Zn(2+)</name>
        <dbReference type="ChEBI" id="CHEBI:29105"/>
        <label>2</label>
    </ligand>
</feature>
<evidence type="ECO:0000256" key="2">
    <source>
        <dbReference type="ARBA" id="ARBA00022705"/>
    </source>
</evidence>
<keyword evidence="7 12" id="KW-0862">Zinc</keyword>
<dbReference type="Gene3D" id="3.40.1440.60">
    <property type="entry name" value="PriA, 3(prime) DNA-binding domain"/>
    <property type="match status" value="1"/>
</dbReference>
<comment type="similarity">
    <text evidence="12">Belongs to the helicase family. PriA subfamily.</text>
</comment>
<dbReference type="GO" id="GO:0003677">
    <property type="term" value="F:DNA binding"/>
    <property type="evidence" value="ECO:0007669"/>
    <property type="project" value="UniProtKB-UniRule"/>
</dbReference>
<comment type="function">
    <text evidence="12">Initiates the restart of stalled replication forks, which reloads the replicative helicase on sites other than the origin of replication. Recognizes and binds to abandoned replication forks and remodels them to uncover a helicase loading site. Promotes assembly of the primosome at these replication forks.</text>
</comment>
<keyword evidence="3 12" id="KW-0479">Metal-binding</keyword>
<comment type="subunit">
    <text evidence="12">Component of the replication restart primosome.</text>
</comment>
<evidence type="ECO:0000259" key="13">
    <source>
        <dbReference type="PROSITE" id="PS51192"/>
    </source>
</evidence>
<gene>
    <name evidence="12" type="primary">priA</name>
    <name evidence="15" type="ORF">U473_06605</name>
</gene>
<dbReference type="STRING" id="1413211.U473_06605"/>
<dbReference type="InterPro" id="IPR040498">
    <property type="entry name" value="PriA_CRR"/>
</dbReference>
<dbReference type="Pfam" id="PF00271">
    <property type="entry name" value="Helicase_C"/>
    <property type="match status" value="1"/>
</dbReference>
<dbReference type="PROSITE" id="PS51194">
    <property type="entry name" value="HELICASE_CTER"/>
    <property type="match status" value="1"/>
</dbReference>
<evidence type="ECO:0000256" key="12">
    <source>
        <dbReference type="HAMAP-Rule" id="MF_00983"/>
    </source>
</evidence>
<dbReference type="FunFam" id="3.40.50.300:FF:000489">
    <property type="entry name" value="Primosome assembly protein PriA"/>
    <property type="match status" value="1"/>
</dbReference>
<dbReference type="InterPro" id="IPR005259">
    <property type="entry name" value="PriA"/>
</dbReference>
<dbReference type="AlphaFoldDB" id="A0A135L457"/>
<dbReference type="GO" id="GO:0006302">
    <property type="term" value="P:double-strand break repair"/>
    <property type="evidence" value="ECO:0007669"/>
    <property type="project" value="InterPro"/>
</dbReference>
<dbReference type="FunFam" id="3.40.1440.60:FF:000001">
    <property type="entry name" value="Primosomal protein N"/>
    <property type="match status" value="1"/>
</dbReference>
<dbReference type="InterPro" id="IPR042115">
    <property type="entry name" value="PriA_3primeBD_sf"/>
</dbReference>
<feature type="binding site" evidence="12">
    <location>
        <position position="521"/>
    </location>
    <ligand>
        <name>Zn(2+)</name>
        <dbReference type="ChEBI" id="CHEBI:29105"/>
        <label>2</label>
    </ligand>
</feature>
<evidence type="ECO:0000256" key="4">
    <source>
        <dbReference type="ARBA" id="ARBA00022741"/>
    </source>
</evidence>
<protein>
    <recommendedName>
        <fullName evidence="12">Replication restart protein PriA</fullName>
    </recommendedName>
    <alternativeName>
        <fullName evidence="12">ATP-dependent DNA helicase PriA</fullName>
        <ecNumber evidence="12">5.6.2.4</ecNumber>
    </alternativeName>
    <alternativeName>
        <fullName evidence="12">DNA 3'-5' helicase PriA</fullName>
    </alternativeName>
</protein>
<comment type="catalytic activity">
    <reaction evidence="11 12">
        <text>ATP + H2O = ADP + phosphate + H(+)</text>
        <dbReference type="Rhea" id="RHEA:13065"/>
        <dbReference type="ChEBI" id="CHEBI:15377"/>
        <dbReference type="ChEBI" id="CHEBI:15378"/>
        <dbReference type="ChEBI" id="CHEBI:30616"/>
        <dbReference type="ChEBI" id="CHEBI:43474"/>
        <dbReference type="ChEBI" id="CHEBI:456216"/>
        <dbReference type="EC" id="5.6.2.4"/>
    </reaction>
</comment>
<dbReference type="GO" id="GO:0006270">
    <property type="term" value="P:DNA replication initiation"/>
    <property type="evidence" value="ECO:0007669"/>
    <property type="project" value="TreeGrafter"/>
</dbReference>
<evidence type="ECO:0000256" key="11">
    <source>
        <dbReference type="ARBA" id="ARBA00048988"/>
    </source>
</evidence>
<dbReference type="InterPro" id="IPR011545">
    <property type="entry name" value="DEAD/DEAH_box_helicase_dom"/>
</dbReference>
<dbReference type="Pfam" id="PF00270">
    <property type="entry name" value="DEAD"/>
    <property type="match status" value="1"/>
</dbReference>
<feature type="binding site" evidence="12">
    <location>
        <position position="539"/>
    </location>
    <ligand>
        <name>Zn(2+)</name>
        <dbReference type="ChEBI" id="CHEBI:29105"/>
        <label>2</label>
    </ligand>
</feature>
<reference evidence="15 16" key="1">
    <citation type="submission" date="2016-02" db="EMBL/GenBank/DDBJ databases">
        <title>Draft Genome for Tepidibacillus decaturensis nov. sp. Strain Z9, an Anaerobic, Moderately Thermophilic and Heterotrophic Bacterium from Deep Subsurface of the Illinois Basin, USA.</title>
        <authorList>
            <person name="Dong Y."/>
            <person name="Chang J.Y."/>
            <person name="Sanford R."/>
            <person name="Fouke B.W."/>
        </authorList>
    </citation>
    <scope>NUCLEOTIDE SEQUENCE [LARGE SCALE GENOMIC DNA]</scope>
    <source>
        <strain evidence="15 16">Z9</strain>
    </source>
</reference>
<dbReference type="CDD" id="cd18804">
    <property type="entry name" value="SF2_C_priA"/>
    <property type="match status" value="1"/>
</dbReference>
<evidence type="ECO:0000256" key="7">
    <source>
        <dbReference type="ARBA" id="ARBA00022833"/>
    </source>
</evidence>
<dbReference type="GO" id="GO:0043138">
    <property type="term" value="F:3'-5' DNA helicase activity"/>
    <property type="evidence" value="ECO:0007669"/>
    <property type="project" value="UniProtKB-EC"/>
</dbReference>
<evidence type="ECO:0000256" key="9">
    <source>
        <dbReference type="ARBA" id="ARBA00023125"/>
    </source>
</evidence>
<keyword evidence="1 12" id="KW-0639">Primosome</keyword>
<keyword evidence="5 12" id="KW-0378">Hydrolase</keyword>
<dbReference type="OrthoDB" id="9759544at2"/>
<keyword evidence="4 12" id="KW-0547">Nucleotide-binding</keyword>
<dbReference type="EMBL" id="LSKU01000001">
    <property type="protein sequence ID" value="KXG43721.1"/>
    <property type="molecule type" value="Genomic_DNA"/>
</dbReference>
<evidence type="ECO:0000256" key="1">
    <source>
        <dbReference type="ARBA" id="ARBA00022515"/>
    </source>
</evidence>
<keyword evidence="8 12" id="KW-0067">ATP-binding</keyword>
<dbReference type="Pfam" id="PF18319">
    <property type="entry name" value="Zn_ribbon_PriA"/>
    <property type="match status" value="1"/>
</dbReference>
<dbReference type="InterPro" id="IPR014001">
    <property type="entry name" value="Helicase_ATP-bd"/>
</dbReference>
<dbReference type="PANTHER" id="PTHR30580">
    <property type="entry name" value="PRIMOSOMAL PROTEIN N"/>
    <property type="match status" value="1"/>
</dbReference>
<dbReference type="Pfam" id="PF17764">
    <property type="entry name" value="PriA_3primeBD"/>
    <property type="match status" value="1"/>
</dbReference>
<dbReference type="RefSeq" id="WP_068724577.1">
    <property type="nucleotide sequence ID" value="NZ_LSKU01000001.1"/>
</dbReference>
<dbReference type="SMART" id="SM00487">
    <property type="entry name" value="DEXDc"/>
    <property type="match status" value="1"/>
</dbReference>
<evidence type="ECO:0000313" key="16">
    <source>
        <dbReference type="Proteomes" id="UP000070352"/>
    </source>
</evidence>
<keyword evidence="2 12" id="KW-0235">DNA replication</keyword>
<dbReference type="Proteomes" id="UP000070352">
    <property type="component" value="Unassembled WGS sequence"/>
</dbReference>
<evidence type="ECO:0000256" key="6">
    <source>
        <dbReference type="ARBA" id="ARBA00022806"/>
    </source>
</evidence>
<dbReference type="GO" id="GO:0016887">
    <property type="term" value="F:ATP hydrolysis activity"/>
    <property type="evidence" value="ECO:0007669"/>
    <property type="project" value="RHEA"/>
</dbReference>
<dbReference type="GO" id="GO:0008270">
    <property type="term" value="F:zinc ion binding"/>
    <property type="evidence" value="ECO:0007669"/>
    <property type="project" value="UniProtKB-UniRule"/>
</dbReference>
<keyword evidence="16" id="KW-1185">Reference proteome</keyword>
<keyword evidence="10 12" id="KW-0413">Isomerase</keyword>
<dbReference type="PANTHER" id="PTHR30580:SF0">
    <property type="entry name" value="PRIMOSOMAL PROTEIN N"/>
    <property type="match status" value="1"/>
</dbReference>
<evidence type="ECO:0000256" key="8">
    <source>
        <dbReference type="ARBA" id="ARBA00022840"/>
    </source>
</evidence>
<dbReference type="NCBIfam" id="NF004066">
    <property type="entry name" value="PRK05580.1-3"/>
    <property type="match status" value="1"/>
</dbReference>
<comment type="catalytic activity">
    <reaction evidence="12">
        <text>Couples ATP hydrolysis with the unwinding of duplex DNA by translocating in the 3'-5' direction.</text>
        <dbReference type="EC" id="5.6.2.4"/>
    </reaction>
</comment>
<dbReference type="SMART" id="SM00490">
    <property type="entry name" value="HELICc"/>
    <property type="match status" value="1"/>
</dbReference>
<dbReference type="InterPro" id="IPR027417">
    <property type="entry name" value="P-loop_NTPase"/>
</dbReference>
<sequence length="807" mass="93074">MYATVVIDIPDLSHQGFDYAIPKHLLSRVEPGVRVLVPLGSRTTEGFVLDLHSSTDVKQVRPIKEVLDLEPSFTTELIELGKWMSQYYTSHLFRTMQMLLPSALKTKIEQAISIGENEEEGQLSREELEIKHWVSENEPVKQSQLLKQFPDRSHLLKSLIKKEVLRLDKQIKNKATKKKINVVQLKMPSEQLLLEIASFPKKATKQRQILEYFLINQAEEMELAFLLATLKVTRSTVQTLIKKGYLQITEKEQGRDPYKDRHFHDKEVQLTAEQEGVLQQIIQSFQNGRKSPFLLHGVTGSGKTEIYLQVIEHHLEKGKDSIVLVPEISLTPQMVERFKGRFGSLVAVLHSRLSQGERLDEWRKIQRGEAKIVVGARSAIFAPFKDLGLIIIDEEHESSYKQEEHPKYHAREIALWRQNYHQATVILGSATPSMESYYEAIHQRYHLVELPNRVLGRALPTIHIVDMREELRKGNRSMFSHALQEKIEDRLDKKEQIVLFLNRRGYSTFVMCRSCGYVMKCPHCEISLTYHQTNHVLRCHYCGYAEHEPKNCPECGSSHIRYFGTGTQKVEEELARRFPGVRVIRMDVDTTSKKGSHEKLLTSFRKHEADILLGTQMIAKGLDFPKVTLVGVIAADTMLRLPDFRAAERTFQLLTQVGGRAGRHELAGDVVIQTYTPEHYSIQHASQHDFQSFFQQELKHREMMDYPPFRKLIAIQLSHPELSVVMKASERLVREMKALVSANVEVLGPVTAPISRIKDRYRFQCMIKYNDEPSIMIWIQQAIKHVNEALKDRQLLISIDVDPYVLM</sequence>
<feature type="domain" description="Helicase C-terminal" evidence="14">
    <location>
        <begin position="544"/>
        <end position="721"/>
    </location>
</feature>
<dbReference type="Pfam" id="PF18074">
    <property type="entry name" value="PriA_C"/>
    <property type="match status" value="1"/>
</dbReference>
<keyword evidence="6 12" id="KW-0347">Helicase</keyword>
<dbReference type="CDD" id="cd17929">
    <property type="entry name" value="DEXHc_priA"/>
    <property type="match status" value="1"/>
</dbReference>
<feature type="binding site" evidence="12">
    <location>
        <position position="515"/>
    </location>
    <ligand>
        <name>Zn(2+)</name>
        <dbReference type="ChEBI" id="CHEBI:29105"/>
        <label>1</label>
    </ligand>
</feature>
<dbReference type="NCBIfam" id="TIGR00595">
    <property type="entry name" value="priA"/>
    <property type="match status" value="1"/>
</dbReference>
<feature type="binding site" evidence="12">
    <location>
        <position position="555"/>
    </location>
    <ligand>
        <name>Zn(2+)</name>
        <dbReference type="ChEBI" id="CHEBI:29105"/>
        <label>1</label>
    </ligand>
</feature>
<dbReference type="InterPro" id="IPR001650">
    <property type="entry name" value="Helicase_C-like"/>
</dbReference>
<dbReference type="PROSITE" id="PS51192">
    <property type="entry name" value="HELICASE_ATP_BIND_1"/>
    <property type="match status" value="1"/>
</dbReference>
<proteinExistence type="inferred from homology"/>
<dbReference type="EC" id="5.6.2.4" evidence="12"/>
<dbReference type="InterPro" id="IPR041222">
    <property type="entry name" value="PriA_3primeBD"/>
</dbReference>
<dbReference type="GO" id="GO:1990077">
    <property type="term" value="C:primosome complex"/>
    <property type="evidence" value="ECO:0007669"/>
    <property type="project" value="UniProtKB-UniRule"/>
</dbReference>
<evidence type="ECO:0000256" key="3">
    <source>
        <dbReference type="ARBA" id="ARBA00022723"/>
    </source>
</evidence>
<dbReference type="Gene3D" id="3.40.50.300">
    <property type="entry name" value="P-loop containing nucleotide triphosphate hydrolases"/>
    <property type="match status" value="2"/>
</dbReference>
<dbReference type="GO" id="GO:0005524">
    <property type="term" value="F:ATP binding"/>
    <property type="evidence" value="ECO:0007669"/>
    <property type="project" value="UniProtKB-UniRule"/>
</dbReference>
<comment type="cofactor">
    <cofactor evidence="12">
        <name>Zn(2+)</name>
        <dbReference type="ChEBI" id="CHEBI:29105"/>
    </cofactor>
    <text evidence="12">Binds 2 zinc ions per subunit.</text>
</comment>
<evidence type="ECO:0000256" key="10">
    <source>
        <dbReference type="ARBA" id="ARBA00023235"/>
    </source>
</evidence>
<accession>A0A135L457</accession>
<evidence type="ECO:0000259" key="14">
    <source>
        <dbReference type="PROSITE" id="PS51194"/>
    </source>
</evidence>
<dbReference type="HAMAP" id="MF_00983">
    <property type="entry name" value="PriA"/>
    <property type="match status" value="1"/>
</dbReference>
<organism evidence="15 16">
    <name type="scientific">Tepidibacillus decaturensis</name>
    <dbReference type="NCBI Taxonomy" id="1413211"/>
    <lineage>
        <taxon>Bacteria</taxon>
        <taxon>Bacillati</taxon>
        <taxon>Bacillota</taxon>
        <taxon>Bacilli</taxon>
        <taxon>Bacillales</taxon>
        <taxon>Bacillaceae</taxon>
        <taxon>Tepidibacillus</taxon>
    </lineage>
</organism>
<feature type="domain" description="Helicase ATP-binding" evidence="13">
    <location>
        <begin position="284"/>
        <end position="450"/>
    </location>
</feature>
<dbReference type="InterPro" id="IPR041236">
    <property type="entry name" value="PriA_C"/>
</dbReference>
<dbReference type="GO" id="GO:0006310">
    <property type="term" value="P:DNA recombination"/>
    <property type="evidence" value="ECO:0007669"/>
    <property type="project" value="InterPro"/>
</dbReference>
<feature type="binding site" evidence="12">
    <location>
        <position position="552"/>
    </location>
    <ligand>
        <name>Zn(2+)</name>
        <dbReference type="ChEBI" id="CHEBI:29105"/>
        <label>1</label>
    </ligand>
</feature>
<evidence type="ECO:0000313" key="15">
    <source>
        <dbReference type="EMBL" id="KXG43721.1"/>
    </source>
</evidence>
<comment type="caution">
    <text evidence="15">The sequence shown here is derived from an EMBL/GenBank/DDBJ whole genome shotgun (WGS) entry which is preliminary data.</text>
</comment>
<dbReference type="GO" id="GO:0006269">
    <property type="term" value="P:DNA replication, synthesis of primer"/>
    <property type="evidence" value="ECO:0007669"/>
    <property type="project" value="UniProtKB-KW"/>
</dbReference>
<keyword evidence="9 12" id="KW-0238">DNA-binding</keyword>
<name>A0A135L457_9BACI</name>
<feature type="binding site" evidence="12">
    <location>
        <position position="512"/>
    </location>
    <ligand>
        <name>Zn(2+)</name>
        <dbReference type="ChEBI" id="CHEBI:29105"/>
        <label>1</label>
    </ligand>
</feature>